<name>A0ABM7MDL3_9GAMM</name>
<reference evidence="1" key="1">
    <citation type="journal article" date="2022" name="Arch. Microbiol.">
        <title>Thiomicrorhabdus immobilis sp. nov., a mesophilic sulfur-oxidizing bacterium isolated from sediment of a brackish lake in northern Japan.</title>
        <authorList>
            <person name="Kojima H."/>
            <person name="Mochizuki J."/>
            <person name="Kanda M."/>
            <person name="Watanabe T."/>
            <person name="Fukui M."/>
        </authorList>
    </citation>
    <scope>NUCLEOTIDE SEQUENCE</scope>
    <source>
        <strain evidence="1">Am19</strain>
    </source>
</reference>
<protein>
    <submittedName>
        <fullName evidence="1">Uncharacterized protein</fullName>
    </submittedName>
</protein>
<proteinExistence type="predicted"/>
<dbReference type="EMBL" id="AP024202">
    <property type="protein sequence ID" value="BCN93491.1"/>
    <property type="molecule type" value="Genomic_DNA"/>
</dbReference>
<evidence type="ECO:0000313" key="2">
    <source>
        <dbReference type="Proteomes" id="UP001054820"/>
    </source>
</evidence>
<organism evidence="1 2">
    <name type="scientific">Thiomicrorhabdus immobilis</name>
    <dbReference type="NCBI Taxonomy" id="2791037"/>
    <lineage>
        <taxon>Bacteria</taxon>
        <taxon>Pseudomonadati</taxon>
        <taxon>Pseudomonadota</taxon>
        <taxon>Gammaproteobacteria</taxon>
        <taxon>Thiotrichales</taxon>
        <taxon>Piscirickettsiaceae</taxon>
        <taxon>Thiomicrorhabdus</taxon>
    </lineage>
</organism>
<keyword evidence="2" id="KW-1185">Reference proteome</keyword>
<dbReference type="SUPFAM" id="SSF75708">
    <property type="entry name" value="Chemotaxis phosphatase CheZ"/>
    <property type="match status" value="1"/>
</dbReference>
<accession>A0ABM7MDL3</accession>
<dbReference type="RefSeq" id="WP_237260654.1">
    <property type="nucleotide sequence ID" value="NZ_AP024202.1"/>
</dbReference>
<evidence type="ECO:0000313" key="1">
    <source>
        <dbReference type="EMBL" id="BCN93491.1"/>
    </source>
</evidence>
<gene>
    <name evidence="1" type="ORF">THMIRHAM_12760</name>
</gene>
<dbReference type="Proteomes" id="UP001054820">
    <property type="component" value="Chromosome"/>
</dbReference>
<sequence length="148" mass="17020">MSTMNTTQKIQTCLEFIDQRLETTSEQTIQIAEMIIADIKHLTEGYQAAIESGNLQSHSELVRATQMNWVNQLHDIILEQTNRDLNGQVIIALQKFVNSLNENQLKHYPFELPSAVASKQPHEHDYLTQDEIDILMGQQNLFNDMVTH</sequence>